<evidence type="ECO:0000256" key="1">
    <source>
        <dbReference type="SAM" id="Phobius"/>
    </source>
</evidence>
<dbReference type="InterPro" id="IPR009867">
    <property type="entry name" value="DUF1422"/>
</dbReference>
<dbReference type="Proteomes" id="UP001201273">
    <property type="component" value="Unassembled WGS sequence"/>
</dbReference>
<evidence type="ECO:0000313" key="2">
    <source>
        <dbReference type="EMBL" id="MCE2594778.1"/>
    </source>
</evidence>
<keyword evidence="1" id="KW-0812">Transmembrane</keyword>
<comment type="caution">
    <text evidence="2">The sequence shown here is derived from an EMBL/GenBank/DDBJ whole genome shotgun (WGS) entry which is preliminary data.</text>
</comment>
<keyword evidence="1" id="KW-0472">Membrane</keyword>
<keyword evidence="3" id="KW-1185">Reference proteome</keyword>
<dbReference type="NCBIfam" id="NF008278">
    <property type="entry name" value="PRK11056.1"/>
    <property type="match status" value="1"/>
</dbReference>
<name>A0ABS8W8E3_9GAMM</name>
<reference evidence="2 3" key="1">
    <citation type="journal article" date="2022" name="Environ. Microbiol. Rep.">
        <title>Eco-phylogenetic analyses reveal divergent evolution of vitamin B12 metabolism in the marine bacterial family 'Psychromonadaceae'.</title>
        <authorList>
            <person name="Jin X."/>
            <person name="Yang Y."/>
            <person name="Cao H."/>
            <person name="Gao B."/>
            <person name="Zhao Z."/>
        </authorList>
    </citation>
    <scope>NUCLEOTIDE SEQUENCE [LARGE SCALE GENOMIC DNA]</scope>
    <source>
        <strain evidence="2 3">MKS20</strain>
    </source>
</reference>
<organism evidence="2 3">
    <name type="scientific">Motilimonas cestriensis</name>
    <dbReference type="NCBI Taxonomy" id="2742685"/>
    <lineage>
        <taxon>Bacteria</taxon>
        <taxon>Pseudomonadati</taxon>
        <taxon>Pseudomonadota</taxon>
        <taxon>Gammaproteobacteria</taxon>
        <taxon>Alteromonadales</taxon>
        <taxon>Alteromonadales genera incertae sedis</taxon>
        <taxon>Motilimonas</taxon>
    </lineage>
</organism>
<dbReference type="EMBL" id="JAIMJA010000006">
    <property type="protein sequence ID" value="MCE2594778.1"/>
    <property type="molecule type" value="Genomic_DNA"/>
</dbReference>
<dbReference type="RefSeq" id="WP_233052298.1">
    <property type="nucleotide sequence ID" value="NZ_JAIMJA010000006.1"/>
</dbReference>
<feature type="transmembrane region" description="Helical" evidence="1">
    <location>
        <begin position="91"/>
        <end position="111"/>
    </location>
</feature>
<gene>
    <name evidence="2" type="ORF">K6Y31_08105</name>
</gene>
<sequence length="125" mass="13378">MTNNIERKPLLLAFLTGLCGNATLAALTSAHVSFSIFPIIAFAFALSALWQAYVAGPMEGDTPRCTLAMFFVGALGYSSFLRAEFPDIGQNIIQIFLCLGLVFYVAIKLGLGKNKPTKPAAEVTS</sequence>
<proteinExistence type="predicted"/>
<keyword evidence="1" id="KW-1133">Transmembrane helix</keyword>
<accession>A0ABS8W8E3</accession>
<protein>
    <submittedName>
        <fullName evidence="2">YijD family membrane protein</fullName>
    </submittedName>
</protein>
<dbReference type="Pfam" id="PF07226">
    <property type="entry name" value="DUF1422"/>
    <property type="match status" value="1"/>
</dbReference>
<evidence type="ECO:0000313" key="3">
    <source>
        <dbReference type="Proteomes" id="UP001201273"/>
    </source>
</evidence>
<feature type="transmembrane region" description="Helical" evidence="1">
    <location>
        <begin position="67"/>
        <end position="85"/>
    </location>
</feature>
<feature type="transmembrane region" description="Helical" evidence="1">
    <location>
        <begin position="35"/>
        <end position="55"/>
    </location>
</feature>